<comment type="caution">
    <text evidence="1">The sequence shown here is derived from an EMBL/GenBank/DDBJ whole genome shotgun (WGS) entry which is preliminary data.</text>
</comment>
<sequence length="76" mass="8870">MDRNVQLQNLRDLAEVWISILVVNIPRNQRSKDVSPSWSESAEPRRGKNWWKYTIYGQTVPSFSSANNEIFCMVVL</sequence>
<keyword evidence="2" id="KW-1185">Reference proteome</keyword>
<organism evidence="1 2">
    <name type="scientific">Ancylostoma ceylanicum</name>
    <dbReference type="NCBI Taxonomy" id="53326"/>
    <lineage>
        <taxon>Eukaryota</taxon>
        <taxon>Metazoa</taxon>
        <taxon>Ecdysozoa</taxon>
        <taxon>Nematoda</taxon>
        <taxon>Chromadorea</taxon>
        <taxon>Rhabditida</taxon>
        <taxon>Rhabditina</taxon>
        <taxon>Rhabditomorpha</taxon>
        <taxon>Strongyloidea</taxon>
        <taxon>Ancylostomatidae</taxon>
        <taxon>Ancylostomatinae</taxon>
        <taxon>Ancylostoma</taxon>
    </lineage>
</organism>
<accession>A0A016T1L3</accession>
<dbReference type="EMBL" id="JARK01001481">
    <property type="protein sequence ID" value="EYB96898.1"/>
    <property type="molecule type" value="Genomic_DNA"/>
</dbReference>
<gene>
    <name evidence="1" type="primary">Acey_s0145.g2474</name>
    <name evidence="1" type="ORF">Y032_0145g2474</name>
</gene>
<evidence type="ECO:0000313" key="1">
    <source>
        <dbReference type="EMBL" id="EYB96898.1"/>
    </source>
</evidence>
<proteinExistence type="predicted"/>
<dbReference type="AlphaFoldDB" id="A0A016T1L3"/>
<protein>
    <submittedName>
        <fullName evidence="1">Uncharacterized protein</fullName>
    </submittedName>
</protein>
<dbReference type="Proteomes" id="UP000024635">
    <property type="component" value="Unassembled WGS sequence"/>
</dbReference>
<reference evidence="2" key="1">
    <citation type="journal article" date="2015" name="Nat. Genet.">
        <title>The genome and transcriptome of the zoonotic hookworm Ancylostoma ceylanicum identify infection-specific gene families.</title>
        <authorList>
            <person name="Schwarz E.M."/>
            <person name="Hu Y."/>
            <person name="Antoshechkin I."/>
            <person name="Miller M.M."/>
            <person name="Sternberg P.W."/>
            <person name="Aroian R.V."/>
        </authorList>
    </citation>
    <scope>NUCLEOTIDE SEQUENCE</scope>
    <source>
        <strain evidence="2">HY135</strain>
    </source>
</reference>
<name>A0A016T1L3_9BILA</name>
<evidence type="ECO:0000313" key="2">
    <source>
        <dbReference type="Proteomes" id="UP000024635"/>
    </source>
</evidence>